<comment type="caution">
    <text evidence="2">Once thought to be involved in copper homeostasis, experiments in E.coli have shown this is not the case.</text>
</comment>
<dbReference type="GO" id="GO:0005507">
    <property type="term" value="F:copper ion binding"/>
    <property type="evidence" value="ECO:0007669"/>
    <property type="project" value="TreeGrafter"/>
</dbReference>
<reference evidence="3 4" key="1">
    <citation type="submission" date="2018-04" db="EMBL/GenBank/DDBJ databases">
        <title>Genomic Encyclopedia of Archaeal and Bacterial Type Strains, Phase II (KMG-II): from individual species to whole genera.</title>
        <authorList>
            <person name="Goeker M."/>
        </authorList>
    </citation>
    <scope>NUCLEOTIDE SEQUENCE [LARGE SCALE GENOMIC DNA]</scope>
    <source>
        <strain evidence="3 4">DSM 29329</strain>
    </source>
</reference>
<keyword evidence="4" id="KW-1185">Reference proteome</keyword>
<accession>A0A2T6BA45</accession>
<proteinExistence type="inferred from homology"/>
<evidence type="ECO:0000313" key="3">
    <source>
        <dbReference type="EMBL" id="PTX52961.1"/>
    </source>
</evidence>
<dbReference type="PANTHER" id="PTHR12598:SF0">
    <property type="entry name" value="COPPER HOMEOSTASIS PROTEIN CUTC HOMOLOG"/>
    <property type="match status" value="1"/>
</dbReference>
<name>A0A2T6BA45_9RHOB</name>
<comment type="similarity">
    <text evidence="1 2">Belongs to the CutC family.</text>
</comment>
<sequence>MTRTLEICVDSAEGLKVAIAGGADRIELCSALALGGLTPSVGLMSHAARAPVPVLAMIRPRAGGFDWSRDEIAMMEAEIAAAAQAGLAGVVIGATRTTGTGTLLDAPTLERLAIAAGDMDITLHRCIDVVDDPLAALDLAADLGIRRVLSSGRATSAPEGTARLAEMMRHAASRLTVMPGAGINPVTLPCLLSALDPAEVHASASKPDPGPATLTHLGFHPEGARRTDAATVAELKRILSAQAG</sequence>
<comment type="subcellular location">
    <subcellularLocation>
        <location evidence="2">Cytoplasm</location>
    </subcellularLocation>
</comment>
<comment type="caution">
    <text evidence="3">The sequence shown here is derived from an EMBL/GenBank/DDBJ whole genome shotgun (WGS) entry which is preliminary data.</text>
</comment>
<evidence type="ECO:0000256" key="1">
    <source>
        <dbReference type="ARBA" id="ARBA00007768"/>
    </source>
</evidence>
<gene>
    <name evidence="2" type="primary">cutC</name>
    <name evidence="3" type="ORF">C8N44_101252</name>
</gene>
<evidence type="ECO:0000256" key="2">
    <source>
        <dbReference type="HAMAP-Rule" id="MF_00795"/>
    </source>
</evidence>
<dbReference type="InterPro" id="IPR036822">
    <property type="entry name" value="CutC-like_dom_sf"/>
</dbReference>
<dbReference type="OrthoDB" id="9815677at2"/>
<dbReference type="EMBL" id="QBKN01000001">
    <property type="protein sequence ID" value="PTX52961.1"/>
    <property type="molecule type" value="Genomic_DNA"/>
</dbReference>
<dbReference type="Gene3D" id="3.20.20.380">
    <property type="entry name" value="Copper homeostasis (CutC) domain"/>
    <property type="match status" value="1"/>
</dbReference>
<dbReference type="RefSeq" id="WP_107974329.1">
    <property type="nucleotide sequence ID" value="NZ_BMEZ01000001.1"/>
</dbReference>
<keyword evidence="2" id="KW-0963">Cytoplasm</keyword>
<dbReference type="AlphaFoldDB" id="A0A2T6BA45"/>
<dbReference type="GO" id="GO:0005737">
    <property type="term" value="C:cytoplasm"/>
    <property type="evidence" value="ECO:0007669"/>
    <property type="project" value="UniProtKB-SubCell"/>
</dbReference>
<dbReference type="HAMAP" id="MF_00795">
    <property type="entry name" value="CutC"/>
    <property type="match status" value="1"/>
</dbReference>
<protein>
    <recommendedName>
        <fullName evidence="2">PF03932 family protein CutC</fullName>
    </recommendedName>
</protein>
<dbReference type="SUPFAM" id="SSF110395">
    <property type="entry name" value="CutC-like"/>
    <property type="match status" value="1"/>
</dbReference>
<dbReference type="Pfam" id="PF03932">
    <property type="entry name" value="CutC"/>
    <property type="match status" value="1"/>
</dbReference>
<evidence type="ECO:0000313" key="4">
    <source>
        <dbReference type="Proteomes" id="UP000244069"/>
    </source>
</evidence>
<organism evidence="3 4">
    <name type="scientific">Allosediminivita pacifica</name>
    <dbReference type="NCBI Taxonomy" id="1267769"/>
    <lineage>
        <taxon>Bacteria</taxon>
        <taxon>Pseudomonadati</taxon>
        <taxon>Pseudomonadota</taxon>
        <taxon>Alphaproteobacteria</taxon>
        <taxon>Rhodobacterales</taxon>
        <taxon>Paracoccaceae</taxon>
        <taxon>Allosediminivita</taxon>
    </lineage>
</organism>
<dbReference type="Proteomes" id="UP000244069">
    <property type="component" value="Unassembled WGS sequence"/>
</dbReference>
<dbReference type="PANTHER" id="PTHR12598">
    <property type="entry name" value="COPPER HOMEOSTASIS PROTEIN CUTC"/>
    <property type="match status" value="1"/>
</dbReference>
<dbReference type="InterPro" id="IPR005627">
    <property type="entry name" value="CutC-like"/>
</dbReference>